<evidence type="ECO:0000313" key="4">
    <source>
        <dbReference type="EMBL" id="KAK8850723.1"/>
    </source>
</evidence>
<evidence type="ECO:0000313" key="5">
    <source>
        <dbReference type="Proteomes" id="UP001388673"/>
    </source>
</evidence>
<feature type="region of interest" description="Disordered" evidence="1">
    <location>
        <begin position="635"/>
        <end position="682"/>
    </location>
</feature>
<keyword evidence="5" id="KW-1185">Reference proteome</keyword>
<proteinExistence type="predicted"/>
<dbReference type="GeneID" id="92181901"/>
<feature type="compositionally biased region" description="Basic and acidic residues" evidence="1">
    <location>
        <begin position="666"/>
        <end position="682"/>
    </location>
</feature>
<protein>
    <recommendedName>
        <fullName evidence="6">Transmembrane protein</fullName>
    </recommendedName>
</protein>
<feature type="compositionally biased region" description="Polar residues" evidence="1">
    <location>
        <begin position="596"/>
        <end position="605"/>
    </location>
</feature>
<feature type="transmembrane region" description="Helical" evidence="2">
    <location>
        <begin position="231"/>
        <end position="255"/>
    </location>
</feature>
<gene>
    <name evidence="4" type="ORF">IAR55_004643</name>
</gene>
<keyword evidence="3" id="KW-0732">Signal</keyword>
<organism evidence="4 5">
    <name type="scientific">Kwoniella newhampshirensis</name>
    <dbReference type="NCBI Taxonomy" id="1651941"/>
    <lineage>
        <taxon>Eukaryota</taxon>
        <taxon>Fungi</taxon>
        <taxon>Dikarya</taxon>
        <taxon>Basidiomycota</taxon>
        <taxon>Agaricomycotina</taxon>
        <taxon>Tremellomycetes</taxon>
        <taxon>Tremellales</taxon>
        <taxon>Cryptococcaceae</taxon>
        <taxon>Kwoniella</taxon>
    </lineage>
</organism>
<keyword evidence="2" id="KW-0472">Membrane</keyword>
<dbReference type="RefSeq" id="XP_066802154.1">
    <property type="nucleotide sequence ID" value="XM_066947740.1"/>
</dbReference>
<feature type="region of interest" description="Disordered" evidence="1">
    <location>
        <begin position="502"/>
        <end position="527"/>
    </location>
</feature>
<evidence type="ECO:0008006" key="6">
    <source>
        <dbReference type="Google" id="ProtNLM"/>
    </source>
</evidence>
<feature type="signal peptide" evidence="3">
    <location>
        <begin position="1"/>
        <end position="36"/>
    </location>
</feature>
<comment type="caution">
    <text evidence="4">The sequence shown here is derived from an EMBL/GenBank/DDBJ whole genome shotgun (WGS) entry which is preliminary data.</text>
</comment>
<reference evidence="4 5" key="1">
    <citation type="journal article" date="2024" name="bioRxiv">
        <title>Comparative genomics of Cryptococcus and Kwoniella reveals pathogenesis evolution and contrasting karyotype dynamics via intercentromeric recombination or chromosome fusion.</title>
        <authorList>
            <person name="Coelho M.A."/>
            <person name="David-Palma M."/>
            <person name="Shea T."/>
            <person name="Bowers K."/>
            <person name="McGinley-Smith S."/>
            <person name="Mohammad A.W."/>
            <person name="Gnirke A."/>
            <person name="Yurkov A.M."/>
            <person name="Nowrousian M."/>
            <person name="Sun S."/>
            <person name="Cuomo C.A."/>
            <person name="Heitman J."/>
        </authorList>
    </citation>
    <scope>NUCLEOTIDE SEQUENCE [LARGE SCALE GENOMIC DNA]</scope>
    <source>
        <strain evidence="4 5">CBS 13917</strain>
    </source>
</reference>
<dbReference type="EMBL" id="JBCAWK010000008">
    <property type="protein sequence ID" value="KAK8850723.1"/>
    <property type="molecule type" value="Genomic_DNA"/>
</dbReference>
<feature type="region of interest" description="Disordered" evidence="1">
    <location>
        <begin position="330"/>
        <end position="373"/>
    </location>
</feature>
<feature type="region of interest" description="Disordered" evidence="1">
    <location>
        <begin position="430"/>
        <end position="451"/>
    </location>
</feature>
<evidence type="ECO:0000256" key="1">
    <source>
        <dbReference type="SAM" id="MobiDB-lite"/>
    </source>
</evidence>
<keyword evidence="2" id="KW-0812">Transmembrane</keyword>
<accession>A0AAW0YNY9</accession>
<feature type="compositionally biased region" description="Basic residues" evidence="1">
    <location>
        <begin position="350"/>
        <end position="365"/>
    </location>
</feature>
<evidence type="ECO:0000256" key="3">
    <source>
        <dbReference type="SAM" id="SignalP"/>
    </source>
</evidence>
<dbReference type="AlphaFoldDB" id="A0AAW0YNY9"/>
<dbReference type="Proteomes" id="UP001388673">
    <property type="component" value="Unassembled WGS sequence"/>
</dbReference>
<feature type="region of interest" description="Disordered" evidence="1">
    <location>
        <begin position="260"/>
        <end position="288"/>
    </location>
</feature>
<keyword evidence="2" id="KW-1133">Transmembrane helix</keyword>
<feature type="chain" id="PRO_5043564688" description="Transmembrane protein" evidence="3">
    <location>
        <begin position="37"/>
        <end position="682"/>
    </location>
</feature>
<feature type="compositionally biased region" description="Low complexity" evidence="1">
    <location>
        <begin position="273"/>
        <end position="288"/>
    </location>
</feature>
<evidence type="ECO:0000256" key="2">
    <source>
        <dbReference type="SAM" id="Phobius"/>
    </source>
</evidence>
<feature type="region of interest" description="Disordered" evidence="1">
    <location>
        <begin position="552"/>
        <end position="609"/>
    </location>
</feature>
<dbReference type="KEGG" id="kne:92181901"/>
<name>A0AAW0YNY9_9TREE</name>
<sequence length="682" mass="73917">MDRGRRDQSARLNHQPRITLLQVLLILSLLWFETTAQTTSAACVFNSTTSRLFNSAGESPCLVWSKLQSLCIPSTSYINVPPLLDPTWAYNSPNGQSTQCQCNVVSYSLMAGCTFCQWGSSSIPSEQAWSSACQSYDSQGLVFNETAVDIPGWAFHTWQGVTWDPSVAFITSSPSPTSYTTTLSRSFPSTSITATRPSTSDSSSRTFFISLTPSATSTSVASGGKSSASKWGPVVGGVVGAMILVLLIVAGWTRYRLRSRKGKQRISRGGQVRSPASSSYSPRSALSPMELEKGALKTSFPNDDTEGRAINPYRLGSGHDHVAVLPEGTGSGSRFGGSVAKMGFGPQSKSKSKSNKKKQRTKTKRIPYPYPSDTGVQVNVEGYVEDGLKSFLDVSAGSRQPDLGQGGDGYGPEMRPITEMIYDPNAFVAPRPVPRVPPSGKRKGKSNKKDLIARYTTTQERLAQRPISLSASDLETIPSSTISEREGQGKNEYLIKGVGGFDIVSPSPREPIESLDKGQGSHMKLSSDHQMETSLGHTASKSSYVSFTDTAQDFSRPLPPSAVGHDLSPLPPPNRRGARESENTLPSLYEPKTGAETWTRSTMDSPQAKYPMTEYYGQAPDQELDMRTRSDGIIGAALGSGTRRPENYWEGQGQDGDWSGDVPHQTARDNVPELPNRSKIDR</sequence>